<feature type="region of interest" description="Disordered" evidence="1">
    <location>
        <begin position="1"/>
        <end position="26"/>
    </location>
</feature>
<evidence type="ECO:0000313" key="3">
    <source>
        <dbReference type="EMBL" id="PPK91923.1"/>
    </source>
</evidence>
<dbReference type="EMBL" id="PTJD01000019">
    <property type="protein sequence ID" value="PPK91923.1"/>
    <property type="molecule type" value="Genomic_DNA"/>
</dbReference>
<sequence length="491" mass="52326">MAADHGHAPRPAPYRRRLRPAQRGRRPEKRIASLPWVRALVLMARAISLSAAVFLAIGLLMLALWAVPEWLNQRNFATPAERATAVNAARIPTAGLFLAVVGGISAWISHRTLVQTRVRDEKTVALTQAGQYTDRYVKAIQLISDDKLNARLGGLYALEQLAREEPKTYRATISDVLCAYIRDRAPWPPADDKGTAATPRPRRPRVAHGRREPAPATSEPEKLLSPPIDIQTALTILARRAPLTAEDRAGGIVERSPDLRGSDLRGANLAEANLQGANLARAHLKDADLRRAHLKDADLSGAHLQGANLTGARLQGADLSGAHLQEVNLSGAHLKDADLRGAHLKDADLSGAHLQDADLTRANLQDATLIGAHLQVAFLADAHLADAILAGADLQDANLARANLQNANLTGANLQNANLARTNLQNAILAEANLQGAFLVHADLGGANLPGADLTGANLHGADLADVHGNSATTLPPEVVRPAHWPTTPVA</sequence>
<evidence type="ECO:0000313" key="4">
    <source>
        <dbReference type="Proteomes" id="UP000239485"/>
    </source>
</evidence>
<feature type="transmembrane region" description="Helical" evidence="2">
    <location>
        <begin position="39"/>
        <end position="67"/>
    </location>
</feature>
<keyword evidence="2" id="KW-1133">Transmembrane helix</keyword>
<dbReference type="PANTHER" id="PTHR14136">
    <property type="entry name" value="BTB_POZ DOMAIN-CONTAINING PROTEIN KCTD9"/>
    <property type="match status" value="1"/>
</dbReference>
<organism evidence="3 4">
    <name type="scientific">Kineococcus xinjiangensis</name>
    <dbReference type="NCBI Taxonomy" id="512762"/>
    <lineage>
        <taxon>Bacteria</taxon>
        <taxon>Bacillati</taxon>
        <taxon>Actinomycetota</taxon>
        <taxon>Actinomycetes</taxon>
        <taxon>Kineosporiales</taxon>
        <taxon>Kineosporiaceae</taxon>
        <taxon>Kineococcus</taxon>
    </lineage>
</organism>
<dbReference type="Pfam" id="PF00805">
    <property type="entry name" value="Pentapeptide"/>
    <property type="match status" value="4"/>
</dbReference>
<dbReference type="PANTHER" id="PTHR14136:SF17">
    <property type="entry name" value="BTB_POZ DOMAIN-CONTAINING PROTEIN KCTD9"/>
    <property type="match status" value="1"/>
</dbReference>
<comment type="caution">
    <text evidence="3">The sequence shown here is derived from an EMBL/GenBank/DDBJ whole genome shotgun (WGS) entry which is preliminary data.</text>
</comment>
<dbReference type="Gene3D" id="2.160.20.80">
    <property type="entry name" value="E3 ubiquitin-protein ligase SopA"/>
    <property type="match status" value="2"/>
</dbReference>
<feature type="transmembrane region" description="Helical" evidence="2">
    <location>
        <begin position="87"/>
        <end position="109"/>
    </location>
</feature>
<gene>
    <name evidence="3" type="ORF">CLV92_1194</name>
</gene>
<dbReference type="SUPFAM" id="SSF141571">
    <property type="entry name" value="Pentapeptide repeat-like"/>
    <property type="match status" value="1"/>
</dbReference>
<keyword evidence="4" id="KW-1185">Reference proteome</keyword>
<protein>
    <submittedName>
        <fullName evidence="3">Uncharacterized protein YjbI with pentapeptide repeats</fullName>
    </submittedName>
</protein>
<feature type="compositionally biased region" description="Basic residues" evidence="1">
    <location>
        <begin position="13"/>
        <end position="26"/>
    </location>
</feature>
<keyword evidence="2" id="KW-0812">Transmembrane</keyword>
<evidence type="ECO:0000256" key="1">
    <source>
        <dbReference type="SAM" id="MobiDB-lite"/>
    </source>
</evidence>
<evidence type="ECO:0000256" key="2">
    <source>
        <dbReference type="SAM" id="Phobius"/>
    </source>
</evidence>
<dbReference type="AlphaFoldDB" id="A0A2S6ICM8"/>
<dbReference type="InterPro" id="IPR051082">
    <property type="entry name" value="Pentapeptide-BTB/POZ_domain"/>
</dbReference>
<proteinExistence type="predicted"/>
<accession>A0A2S6ICM8</accession>
<dbReference type="InterPro" id="IPR001646">
    <property type="entry name" value="5peptide_repeat"/>
</dbReference>
<dbReference type="Proteomes" id="UP000239485">
    <property type="component" value="Unassembled WGS sequence"/>
</dbReference>
<name>A0A2S6ICM8_9ACTN</name>
<keyword evidence="2" id="KW-0472">Membrane</keyword>
<reference evidence="3 4" key="1">
    <citation type="submission" date="2018-02" db="EMBL/GenBank/DDBJ databases">
        <title>Genomic Encyclopedia of Archaeal and Bacterial Type Strains, Phase II (KMG-II): from individual species to whole genera.</title>
        <authorList>
            <person name="Goeker M."/>
        </authorList>
    </citation>
    <scope>NUCLEOTIDE SEQUENCE [LARGE SCALE GENOMIC DNA]</scope>
    <source>
        <strain evidence="3 4">DSM 22857</strain>
    </source>
</reference>
<feature type="region of interest" description="Disordered" evidence="1">
    <location>
        <begin position="188"/>
        <end position="223"/>
    </location>
</feature>